<dbReference type="Proteomes" id="UP001162131">
    <property type="component" value="Unassembled WGS sequence"/>
</dbReference>
<dbReference type="AlphaFoldDB" id="A0AAU9K8U8"/>
<gene>
    <name evidence="2" type="ORF">BSTOLATCC_MIC49203</name>
</gene>
<comment type="caution">
    <text evidence="2">The sequence shown here is derived from an EMBL/GenBank/DDBJ whole genome shotgun (WGS) entry which is preliminary data.</text>
</comment>
<protein>
    <submittedName>
        <fullName evidence="2">Uncharacterized protein</fullName>
    </submittedName>
</protein>
<proteinExistence type="predicted"/>
<evidence type="ECO:0000313" key="2">
    <source>
        <dbReference type="EMBL" id="CAG9329571.1"/>
    </source>
</evidence>
<evidence type="ECO:0000313" key="3">
    <source>
        <dbReference type="Proteomes" id="UP001162131"/>
    </source>
</evidence>
<accession>A0AAU9K8U8</accession>
<feature type="region of interest" description="Disordered" evidence="1">
    <location>
        <begin position="43"/>
        <end position="75"/>
    </location>
</feature>
<evidence type="ECO:0000256" key="1">
    <source>
        <dbReference type="SAM" id="MobiDB-lite"/>
    </source>
</evidence>
<feature type="region of interest" description="Disordered" evidence="1">
    <location>
        <begin position="1"/>
        <end position="25"/>
    </location>
</feature>
<reference evidence="2" key="1">
    <citation type="submission" date="2021-09" db="EMBL/GenBank/DDBJ databases">
        <authorList>
            <consortium name="AG Swart"/>
            <person name="Singh M."/>
            <person name="Singh A."/>
            <person name="Seah K."/>
            <person name="Emmerich C."/>
        </authorList>
    </citation>
    <scope>NUCLEOTIDE SEQUENCE</scope>
    <source>
        <strain evidence="2">ATCC30299</strain>
    </source>
</reference>
<feature type="compositionally biased region" description="Polar residues" evidence="1">
    <location>
        <begin position="1"/>
        <end position="18"/>
    </location>
</feature>
<sequence>MSTILHSRFSNDSKSATRVLSEKPEQKAKLFWKSSAPSDLSKLYSSLHQEKQKTHRKSMPNSDSSPPIKRKFSPTQKLIRHNSSNILNPIFLSNRDSFQRHLVAPISERVWAQVSEIPNKCTYSLDMPKKDFFSASVSSLLIPKAKISSPRLVSIELEDKSERFKRKIINSNVVSYLVSESKIRPLSSSLKYQSKGDLIKEDMKKFVKKTSAVKNSERGYSREPNKGQKIKDIKLSDMKNPMEPYIEYIIQKRESLY</sequence>
<organism evidence="2 3">
    <name type="scientific">Blepharisma stoltei</name>
    <dbReference type="NCBI Taxonomy" id="1481888"/>
    <lineage>
        <taxon>Eukaryota</taxon>
        <taxon>Sar</taxon>
        <taxon>Alveolata</taxon>
        <taxon>Ciliophora</taxon>
        <taxon>Postciliodesmatophora</taxon>
        <taxon>Heterotrichea</taxon>
        <taxon>Heterotrichida</taxon>
        <taxon>Blepharismidae</taxon>
        <taxon>Blepharisma</taxon>
    </lineage>
</organism>
<name>A0AAU9K8U8_9CILI</name>
<keyword evidence="3" id="KW-1185">Reference proteome</keyword>
<dbReference type="EMBL" id="CAJZBQ010000048">
    <property type="protein sequence ID" value="CAG9329571.1"/>
    <property type="molecule type" value="Genomic_DNA"/>
</dbReference>